<name>A0AAD4TIE7_9MAGN</name>
<accession>A0AAD4TIE7</accession>
<dbReference type="InterPro" id="IPR055411">
    <property type="entry name" value="LRR_FXL15/At3g58940/PEG3-like"/>
</dbReference>
<comment type="caution">
    <text evidence="2">The sequence shown here is derived from an EMBL/GenBank/DDBJ whole genome shotgun (WGS) entry which is preliminary data.</text>
</comment>
<proteinExistence type="predicted"/>
<dbReference type="Pfam" id="PF24758">
    <property type="entry name" value="LRR_At5g56370"/>
    <property type="match status" value="1"/>
</dbReference>
<dbReference type="SMART" id="SM00579">
    <property type="entry name" value="FBD"/>
    <property type="match status" value="1"/>
</dbReference>
<sequence length="435" mass="49719">MEETRNASPYFNGEDRISSLFSDDKTYSFVMFVDMVFIFRCKDIDIQRLCVHWENAAFHDSVAVHVNRWCLHAVEYNVEDLSLLISQRHNSAYEIPHRLMSCKSLKKLEIGMFGRGRYADIILPSSMSLPQLKVMYLNGLSISNAELSKKLFSSCPVLETLAICDCNIQTDNQRSLTVDSVSLKKFEYSHFHRHLLTHTMANIIKLSAPNLEEFSCRSFLTQYFYLRNCSPIPRVDFDMFLEEDVNPETYSKLPKTETAVYAKRMVKFLGAVCMVKEMRLSSGFLEVLSHAPDLLDSKPPRLCNLYHLILEMWYTRGCLRAIAYLLKMSPNITELFLESKKSNLAGVGDDWEAGLSSPGMLSHLNFVQMEDVEGCDAEFKLLSFLLKKAKVLEEVVVFFRSSIGSPDRVRQVALFMDKLKAVPAASSSIKMVFKS</sequence>
<dbReference type="PANTHER" id="PTHR31900">
    <property type="entry name" value="F-BOX/RNI SUPERFAMILY PROTEIN-RELATED"/>
    <property type="match status" value="1"/>
</dbReference>
<dbReference type="EMBL" id="JAJJMB010001184">
    <property type="protein sequence ID" value="KAI3957956.1"/>
    <property type="molecule type" value="Genomic_DNA"/>
</dbReference>
<organism evidence="2 3">
    <name type="scientific">Papaver atlanticum</name>
    <dbReference type="NCBI Taxonomy" id="357466"/>
    <lineage>
        <taxon>Eukaryota</taxon>
        <taxon>Viridiplantae</taxon>
        <taxon>Streptophyta</taxon>
        <taxon>Embryophyta</taxon>
        <taxon>Tracheophyta</taxon>
        <taxon>Spermatophyta</taxon>
        <taxon>Magnoliopsida</taxon>
        <taxon>Ranunculales</taxon>
        <taxon>Papaveraceae</taxon>
        <taxon>Papaveroideae</taxon>
        <taxon>Papaver</taxon>
    </lineage>
</organism>
<dbReference type="Pfam" id="PF08387">
    <property type="entry name" value="FBD"/>
    <property type="match status" value="1"/>
</dbReference>
<protein>
    <recommendedName>
        <fullName evidence="1">FBD domain-containing protein</fullName>
    </recommendedName>
</protein>
<dbReference type="SUPFAM" id="SSF52047">
    <property type="entry name" value="RNI-like"/>
    <property type="match status" value="1"/>
</dbReference>
<keyword evidence="3" id="KW-1185">Reference proteome</keyword>
<reference evidence="2" key="1">
    <citation type="submission" date="2022-04" db="EMBL/GenBank/DDBJ databases">
        <title>A functionally conserved STORR gene fusion in Papaver species that diverged 16.8 million years ago.</title>
        <authorList>
            <person name="Catania T."/>
        </authorList>
    </citation>
    <scope>NUCLEOTIDE SEQUENCE</scope>
    <source>
        <strain evidence="2">S-188037</strain>
    </source>
</reference>
<dbReference type="Proteomes" id="UP001202328">
    <property type="component" value="Unassembled WGS sequence"/>
</dbReference>
<dbReference type="InterPro" id="IPR006566">
    <property type="entry name" value="FBD"/>
</dbReference>
<evidence type="ECO:0000259" key="1">
    <source>
        <dbReference type="SMART" id="SM00579"/>
    </source>
</evidence>
<evidence type="ECO:0000313" key="2">
    <source>
        <dbReference type="EMBL" id="KAI3957956.1"/>
    </source>
</evidence>
<gene>
    <name evidence="2" type="ORF">MKW98_020598</name>
</gene>
<dbReference type="Gene3D" id="3.80.10.10">
    <property type="entry name" value="Ribonuclease Inhibitor"/>
    <property type="match status" value="1"/>
</dbReference>
<evidence type="ECO:0000313" key="3">
    <source>
        <dbReference type="Proteomes" id="UP001202328"/>
    </source>
</evidence>
<dbReference type="InterPro" id="IPR032675">
    <property type="entry name" value="LRR_dom_sf"/>
</dbReference>
<dbReference type="AlphaFoldDB" id="A0AAD4TIE7"/>
<dbReference type="InterPro" id="IPR050232">
    <property type="entry name" value="FBL13/AtMIF1-like"/>
</dbReference>
<dbReference type="PANTHER" id="PTHR31900:SF30">
    <property type="entry name" value="SUPERFAMILY PROTEIN, PUTATIVE-RELATED"/>
    <property type="match status" value="1"/>
</dbReference>
<feature type="domain" description="FBD" evidence="1">
    <location>
        <begin position="358"/>
        <end position="434"/>
    </location>
</feature>